<comment type="similarity">
    <text evidence="1">Belongs to the glycosyltransferase 47 family.</text>
</comment>
<gene>
    <name evidence="3" type="ORF">NSCI0253_LOCUS3346</name>
</gene>
<name>A0A7S1EWS3_NOCSC</name>
<proteinExistence type="inferred from homology"/>
<dbReference type="AlphaFoldDB" id="A0A7S1EWS3"/>
<evidence type="ECO:0000313" key="3">
    <source>
        <dbReference type="EMBL" id="CAD8829000.1"/>
    </source>
</evidence>
<organism evidence="3">
    <name type="scientific">Noctiluca scintillans</name>
    <name type="common">Sea sparkle</name>
    <name type="synonym">Red tide dinoflagellate</name>
    <dbReference type="NCBI Taxonomy" id="2966"/>
    <lineage>
        <taxon>Eukaryota</taxon>
        <taxon>Sar</taxon>
        <taxon>Alveolata</taxon>
        <taxon>Dinophyceae</taxon>
        <taxon>Noctilucales</taxon>
        <taxon>Noctilucaceae</taxon>
        <taxon>Noctiluca</taxon>
    </lineage>
</organism>
<protein>
    <recommendedName>
        <fullName evidence="2">Exostosin GT47 domain-containing protein</fullName>
    </recommendedName>
</protein>
<dbReference type="EMBL" id="HBFQ01004825">
    <property type="protein sequence ID" value="CAD8829000.1"/>
    <property type="molecule type" value="Transcribed_RNA"/>
</dbReference>
<dbReference type="GO" id="GO:0016757">
    <property type="term" value="F:glycosyltransferase activity"/>
    <property type="evidence" value="ECO:0007669"/>
    <property type="project" value="InterPro"/>
</dbReference>
<sequence length="469" mass="53775">MTTAFPYHMPTIGAVVGRLEHVVEIDRASVVCPFGLISVLFFFVKYLIEKDGSDLYHARVYFSLLESFASTVHPHLLDRSSWPVKDSRLVSLRRDLLSLLPPAQDHPKTRPYIFVYDHEVAEIQALSQGASFCGKGQWGMEVHIHEWLLTSTHLTRDPAEADFFFVPAYSICMFEAGFFSLARLDELYTSMVRELPYFSKHHGRDHIFTFGSGMSASVFKSWRREIPESIFLTPETWLFNDVPDVKEPCFNTSKDIAIPGYLHRHEIWSLVSRARPLAEREHLAVFLGRTDPSRGPHPSSNGPDVRGILRRLHHEGKIFVAQDLAIPEMHAVMGNARFCFVPKGKSAWSLRFYEALFANCVPVILSDHWELPFEEFLTRTSFTIKWPESHVGDELLDFLRNHTDDALERYMSEARRHRCWYVYPSVLDEVHLAPGPDDLLSVCPNLDEENAFGGILRVLGRKRRTVGSM</sequence>
<accession>A0A7S1EWS3</accession>
<evidence type="ECO:0000259" key="2">
    <source>
        <dbReference type="Pfam" id="PF03016"/>
    </source>
</evidence>
<dbReference type="Pfam" id="PF03016">
    <property type="entry name" value="Exostosin_GT47"/>
    <property type="match status" value="1"/>
</dbReference>
<dbReference type="InterPro" id="IPR004263">
    <property type="entry name" value="Exostosin"/>
</dbReference>
<reference evidence="3" key="1">
    <citation type="submission" date="2021-01" db="EMBL/GenBank/DDBJ databases">
        <authorList>
            <person name="Corre E."/>
            <person name="Pelletier E."/>
            <person name="Niang G."/>
            <person name="Scheremetjew M."/>
            <person name="Finn R."/>
            <person name="Kale V."/>
            <person name="Holt S."/>
            <person name="Cochrane G."/>
            <person name="Meng A."/>
            <person name="Brown T."/>
            <person name="Cohen L."/>
        </authorList>
    </citation>
    <scope>NUCLEOTIDE SEQUENCE</scope>
</reference>
<evidence type="ECO:0000256" key="1">
    <source>
        <dbReference type="ARBA" id="ARBA00010271"/>
    </source>
</evidence>
<feature type="domain" description="Exostosin GT47" evidence="2">
    <location>
        <begin position="109"/>
        <end position="393"/>
    </location>
</feature>
<dbReference type="PANTHER" id="PTHR11062">
    <property type="entry name" value="EXOSTOSIN HEPARAN SULFATE GLYCOSYLTRANSFERASE -RELATED"/>
    <property type="match status" value="1"/>
</dbReference>
<dbReference type="PANTHER" id="PTHR11062:SF281">
    <property type="entry name" value="EXOSTOSIN-LIKE 2"/>
    <property type="match status" value="1"/>
</dbReference>
<dbReference type="InterPro" id="IPR040911">
    <property type="entry name" value="Exostosin_GT47"/>
</dbReference>